<comment type="caution">
    <text evidence="1">The sequence shown here is derived from an EMBL/GenBank/DDBJ whole genome shotgun (WGS) entry which is preliminary data.</text>
</comment>
<proteinExistence type="predicted"/>
<protein>
    <submittedName>
        <fullName evidence="1">Uncharacterized protein</fullName>
    </submittedName>
</protein>
<dbReference type="AlphaFoldDB" id="E6K1D2"/>
<gene>
    <name evidence="1" type="ORF">HMPREF0620_0618</name>
</gene>
<name>E6K1D2_PARDN</name>
<sequence length="48" mass="5872">MIFDKNCTKHFEIFREKTRRKGLILKDWLFSQKICYTEIDRTQWCGSG</sequence>
<evidence type="ECO:0000313" key="1">
    <source>
        <dbReference type="EMBL" id="EFT83613.1"/>
    </source>
</evidence>
<keyword evidence="2" id="KW-1185">Reference proteome</keyword>
<accession>E6K1D2</accession>
<organism evidence="1 2">
    <name type="scientific">Parascardovia denticolens DSM 10105 = JCM 12538</name>
    <dbReference type="NCBI Taxonomy" id="864564"/>
    <lineage>
        <taxon>Bacteria</taxon>
        <taxon>Bacillati</taxon>
        <taxon>Actinomycetota</taxon>
        <taxon>Actinomycetes</taxon>
        <taxon>Bifidobacteriales</taxon>
        <taxon>Bifidobacteriaceae</taxon>
        <taxon>Parascardovia</taxon>
    </lineage>
</organism>
<dbReference type="HOGENOM" id="CLU_3155849_0_0_11"/>
<evidence type="ECO:0000313" key="2">
    <source>
        <dbReference type="Proteomes" id="UP000004946"/>
    </source>
</evidence>
<dbReference type="Proteomes" id="UP000004946">
    <property type="component" value="Chromosome"/>
</dbReference>
<dbReference type="EMBL" id="AEON01000001">
    <property type="protein sequence ID" value="EFT83613.1"/>
    <property type="molecule type" value="Genomic_DNA"/>
</dbReference>
<dbReference type="KEGG" id="pdo:PSDT_1004"/>
<reference evidence="1 2" key="1">
    <citation type="submission" date="2010-12" db="EMBL/GenBank/DDBJ databases">
        <authorList>
            <person name="Muzny D."/>
            <person name="Qin X."/>
            <person name="Buhay C."/>
            <person name="Dugan-Rocha S."/>
            <person name="Ding Y."/>
            <person name="Chen G."/>
            <person name="Hawes A."/>
            <person name="Holder M."/>
            <person name="Jhangiani S."/>
            <person name="Johnson A."/>
            <person name="Khan Z."/>
            <person name="Li Z."/>
            <person name="Liu W."/>
            <person name="Liu X."/>
            <person name="Perez L."/>
            <person name="Shen H."/>
            <person name="Wang Q."/>
            <person name="Watt J."/>
            <person name="Xi L."/>
            <person name="Xin Y."/>
            <person name="Zhou J."/>
            <person name="Deng J."/>
            <person name="Jiang H."/>
            <person name="Liu Y."/>
            <person name="Qu J."/>
            <person name="Song X.-Z."/>
            <person name="Zhang L."/>
            <person name="Villasana D."/>
            <person name="Johnson A."/>
            <person name="Liu J."/>
            <person name="Liyanage D."/>
            <person name="Lorensuhewa L."/>
            <person name="Robinson T."/>
            <person name="Song A."/>
            <person name="Song B.-B."/>
            <person name="Dinh H."/>
            <person name="Thornton R."/>
            <person name="Coyle M."/>
            <person name="Francisco L."/>
            <person name="Jackson L."/>
            <person name="Javaid M."/>
            <person name="Korchina V."/>
            <person name="Kovar C."/>
            <person name="Mata R."/>
            <person name="Mathew T."/>
            <person name="Ngo R."/>
            <person name="Nguyen L."/>
            <person name="Nguyen N."/>
            <person name="Okwuonu G."/>
            <person name="Ongeri F."/>
            <person name="Pham C."/>
            <person name="Simmons D."/>
            <person name="Wilczek-Boney K."/>
            <person name="Hale W."/>
            <person name="Jakkamsetti A."/>
            <person name="Pham P."/>
            <person name="Ruth R."/>
            <person name="San Lucas F."/>
            <person name="Warren J."/>
            <person name="Zhang J."/>
            <person name="Zhao Z."/>
            <person name="Zhou C."/>
            <person name="Zhu D."/>
            <person name="Lee S."/>
            <person name="Bess C."/>
            <person name="Blankenburg K."/>
            <person name="Forbes L."/>
            <person name="Fu Q."/>
            <person name="Gubbala S."/>
            <person name="Hirani K."/>
            <person name="Jayaseelan J.C."/>
            <person name="Lara F."/>
            <person name="Munidasa M."/>
            <person name="Palculict T."/>
            <person name="Patil S."/>
            <person name="Pu L.-L."/>
            <person name="Saada N."/>
            <person name="Tang L."/>
            <person name="Weissenberger G."/>
            <person name="Zhu Y."/>
            <person name="Hemphill L."/>
            <person name="Shang Y."/>
            <person name="Youmans B."/>
            <person name="Ayvaz T."/>
            <person name="Ross M."/>
            <person name="Santibanez J."/>
            <person name="Aqrawi P."/>
            <person name="Gross S."/>
            <person name="Joshi V."/>
            <person name="Fowler G."/>
            <person name="Nazareth L."/>
            <person name="Reid J."/>
            <person name="Worley K."/>
            <person name="Petrosino J."/>
            <person name="Highlander S."/>
            <person name="Gibbs R."/>
        </authorList>
    </citation>
    <scope>NUCLEOTIDE SEQUENCE [LARGE SCALE GENOMIC DNA]</scope>
    <source>
        <strain evidence="1 2">DSM 10105</strain>
    </source>
</reference>